<gene>
    <name evidence="2" type="ORF">RM538_10445</name>
</gene>
<evidence type="ECO:0000256" key="1">
    <source>
        <dbReference type="SAM" id="SignalP"/>
    </source>
</evidence>
<comment type="caution">
    <text evidence="2">The sequence shown here is derived from an EMBL/GenBank/DDBJ whole genome shotgun (WGS) entry which is preliminary data.</text>
</comment>
<evidence type="ECO:0008006" key="4">
    <source>
        <dbReference type="Google" id="ProtNLM"/>
    </source>
</evidence>
<dbReference type="RefSeq" id="WP_311333377.1">
    <property type="nucleotide sequence ID" value="NZ_JAVRHZ010000006.1"/>
</dbReference>
<evidence type="ECO:0000313" key="3">
    <source>
        <dbReference type="Proteomes" id="UP001254488"/>
    </source>
</evidence>
<keyword evidence="1" id="KW-0732">Signal</keyword>
<keyword evidence="3" id="KW-1185">Reference proteome</keyword>
<accession>A0ABU2YF69</accession>
<reference evidence="2 3" key="1">
    <citation type="submission" date="2023-09" db="EMBL/GenBank/DDBJ databases">
        <authorList>
            <person name="Rey-Velasco X."/>
        </authorList>
    </citation>
    <scope>NUCLEOTIDE SEQUENCE [LARGE SCALE GENOMIC DNA]</scope>
    <source>
        <strain evidence="2 3">W242</strain>
    </source>
</reference>
<organism evidence="2 3">
    <name type="scientific">Patiriisocius hiemis</name>
    <dbReference type="NCBI Taxonomy" id="3075604"/>
    <lineage>
        <taxon>Bacteria</taxon>
        <taxon>Pseudomonadati</taxon>
        <taxon>Bacteroidota</taxon>
        <taxon>Flavobacteriia</taxon>
        <taxon>Flavobacteriales</taxon>
        <taxon>Flavobacteriaceae</taxon>
        <taxon>Patiriisocius</taxon>
    </lineage>
</organism>
<dbReference type="EMBL" id="JAVRHZ010000006">
    <property type="protein sequence ID" value="MDT0556425.1"/>
    <property type="molecule type" value="Genomic_DNA"/>
</dbReference>
<feature type="chain" id="PRO_5046078947" description="DUF4878 domain-containing protein" evidence="1">
    <location>
        <begin position="21"/>
        <end position="122"/>
    </location>
</feature>
<feature type="signal peptide" evidence="1">
    <location>
        <begin position="1"/>
        <end position="20"/>
    </location>
</feature>
<sequence>MKKLVLATVFAFGTVVAVNAQEKTTPETQETPKVEQQADEEAKMIAQAKGIAAFKEIKISELPDAVVTAVSKDFEGAEINQAFVNEQKQYKLVLSTQADGKKAKKTVYANAKGEWLKTKSQS</sequence>
<dbReference type="Proteomes" id="UP001254488">
    <property type="component" value="Unassembled WGS sequence"/>
</dbReference>
<protein>
    <recommendedName>
        <fullName evidence="4">DUF4878 domain-containing protein</fullName>
    </recommendedName>
</protein>
<evidence type="ECO:0000313" key="2">
    <source>
        <dbReference type="EMBL" id="MDT0556425.1"/>
    </source>
</evidence>
<dbReference type="SUPFAM" id="SSF160574">
    <property type="entry name" value="BT0923-like"/>
    <property type="match status" value="1"/>
</dbReference>
<name>A0ABU2YF69_9FLAO</name>
<proteinExistence type="predicted"/>